<dbReference type="PROSITE" id="PS50113">
    <property type="entry name" value="PAC"/>
    <property type="match status" value="1"/>
</dbReference>
<reference evidence="10 11" key="1">
    <citation type="submission" date="2017-11" db="EMBL/GenBank/DDBJ databases">
        <title>Isolation and Characterization of Methanofollis Species from Methane Seep Offshore SW Taiwan.</title>
        <authorList>
            <person name="Teng N.-H."/>
            <person name="Lai M.-C."/>
            <person name="Chen S.-C."/>
        </authorList>
    </citation>
    <scope>NUCLEOTIDE SEQUENCE [LARGE SCALE GENOMIC DNA]</scope>
    <source>
        <strain evidence="10 11">FWC-SCC2</strain>
    </source>
</reference>
<feature type="transmembrane region" description="Helical" evidence="6">
    <location>
        <begin position="176"/>
        <end position="193"/>
    </location>
</feature>
<evidence type="ECO:0000259" key="8">
    <source>
        <dbReference type="PROSITE" id="PS50112"/>
    </source>
</evidence>
<dbReference type="InterPro" id="IPR052162">
    <property type="entry name" value="Sensor_kinase/Photoreceptor"/>
</dbReference>
<evidence type="ECO:0000259" key="9">
    <source>
        <dbReference type="PROSITE" id="PS50113"/>
    </source>
</evidence>
<feature type="transmembrane region" description="Helical" evidence="6">
    <location>
        <begin position="199"/>
        <end position="219"/>
    </location>
</feature>
<dbReference type="EMBL" id="PGCL01000001">
    <property type="protein sequence ID" value="TAJ45436.1"/>
    <property type="molecule type" value="Genomic_DNA"/>
</dbReference>
<dbReference type="InterPro" id="IPR001610">
    <property type="entry name" value="PAC"/>
</dbReference>
<dbReference type="PANTHER" id="PTHR43304:SF1">
    <property type="entry name" value="PAC DOMAIN-CONTAINING PROTEIN"/>
    <property type="match status" value="1"/>
</dbReference>
<feature type="transmembrane region" description="Helical" evidence="6">
    <location>
        <begin position="142"/>
        <end position="164"/>
    </location>
</feature>
<dbReference type="SMART" id="SM00086">
    <property type="entry name" value="PAC"/>
    <property type="match status" value="1"/>
</dbReference>
<dbReference type="Pfam" id="PF02518">
    <property type="entry name" value="HATPase_c"/>
    <property type="match status" value="1"/>
</dbReference>
<dbReference type="InterPro" id="IPR000700">
    <property type="entry name" value="PAS-assoc_C"/>
</dbReference>
<sequence>MKRRRLIWNSIEVTISVLMQGVDVSPGLSRDRIRSIILHLNYYWMRMPLPPGKEVSLNLFVLFLFICSLGAIQFFNPAAAHFLGEMIAVVISGVIFVTAWNVRRFQKNDFLVSLGIGFLFVSVLRMAHSISVLPEPLVSSAFMLNAGFGWAAVGVEAATFLIALSMTGKKGAEWQIFGMLMALSGVMLLIPFVSPPAPMLIPLAGVVVACAFALSGYLFWKRRDEFDAWVLGYLIAAIFLLLLSGVSVMIFPVLSASAGTVLEIGAFAFVYCAIIETGLQRPYALIFRNLSRAEAEARDERDRAQNYLDIAAVIILVLDLQGRVLLINCEGERLIGCTQEEVIGTDWVASYVPEADRAGVRSMIASIDTGISDALVHENEIVGADGAVRRILWRNAVLENENGRTVGVLASGADVTEEYLAKEALAQANRKLALLTSITRHDILNRLMALDGYLDLAENMGVSSPYVEKAHLMASGIEQDLRFTSEYQQMGNTPPVWQEPGALIRSCAALNGVNALVNADLNGVRVYADPMLEKVFCNLITNALNHGGEVSAIRFSSVVRDGTLVIRCEDDGVGVPPDEKEAIFRAGFGKNQGYGLFLIREILGITDITITETGRAGFGACFEIAVPPGRFRM</sequence>
<feature type="domain" description="PAS" evidence="8">
    <location>
        <begin position="300"/>
        <end position="374"/>
    </location>
</feature>
<feature type="domain" description="Histidine kinase" evidence="7">
    <location>
        <begin position="532"/>
        <end position="630"/>
    </location>
</feature>
<dbReference type="SUPFAM" id="SSF55785">
    <property type="entry name" value="PYP-like sensor domain (PAS domain)"/>
    <property type="match status" value="1"/>
</dbReference>
<feature type="transmembrane region" description="Helical" evidence="6">
    <location>
        <begin position="231"/>
        <end position="254"/>
    </location>
</feature>
<dbReference type="Pfam" id="PF17159">
    <property type="entry name" value="MASE3"/>
    <property type="match status" value="1"/>
</dbReference>
<name>A0A483CUX7_9EURY</name>
<dbReference type="Gene3D" id="3.30.565.10">
    <property type="entry name" value="Histidine kinase-like ATPase, C-terminal domain"/>
    <property type="match status" value="1"/>
</dbReference>
<dbReference type="PROSITE" id="PS50109">
    <property type="entry name" value="HIS_KIN"/>
    <property type="match status" value="1"/>
</dbReference>
<keyword evidence="6" id="KW-0812">Transmembrane</keyword>
<dbReference type="NCBIfam" id="TIGR00229">
    <property type="entry name" value="sensory_box"/>
    <property type="match status" value="1"/>
</dbReference>
<evidence type="ECO:0000313" key="11">
    <source>
        <dbReference type="Proteomes" id="UP000292580"/>
    </source>
</evidence>
<dbReference type="SMART" id="SM00387">
    <property type="entry name" value="HATPase_c"/>
    <property type="match status" value="1"/>
</dbReference>
<dbReference type="Gene3D" id="3.30.450.20">
    <property type="entry name" value="PAS domain"/>
    <property type="match status" value="1"/>
</dbReference>
<comment type="caution">
    <text evidence="10">The sequence shown here is derived from an EMBL/GenBank/DDBJ whole genome shotgun (WGS) entry which is preliminary data.</text>
</comment>
<dbReference type="InterPro" id="IPR003594">
    <property type="entry name" value="HATPase_dom"/>
</dbReference>
<keyword evidence="5" id="KW-0418">Kinase</keyword>
<dbReference type="AlphaFoldDB" id="A0A483CUX7"/>
<evidence type="ECO:0000256" key="6">
    <source>
        <dbReference type="SAM" id="Phobius"/>
    </source>
</evidence>
<dbReference type="InterPro" id="IPR033425">
    <property type="entry name" value="MASE3"/>
</dbReference>
<keyword evidence="4" id="KW-0808">Transferase</keyword>
<dbReference type="GO" id="GO:0004673">
    <property type="term" value="F:protein histidine kinase activity"/>
    <property type="evidence" value="ECO:0007669"/>
    <property type="project" value="UniProtKB-EC"/>
</dbReference>
<feature type="transmembrane region" description="Helical" evidence="6">
    <location>
        <begin position="109"/>
        <end position="130"/>
    </location>
</feature>
<accession>A0A483CUX7</accession>
<proteinExistence type="predicted"/>
<organism evidence="10 11">
    <name type="scientific">Methanofollis fontis</name>
    <dbReference type="NCBI Taxonomy" id="2052832"/>
    <lineage>
        <taxon>Archaea</taxon>
        <taxon>Methanobacteriati</taxon>
        <taxon>Methanobacteriota</taxon>
        <taxon>Stenosarchaea group</taxon>
        <taxon>Methanomicrobia</taxon>
        <taxon>Methanomicrobiales</taxon>
        <taxon>Methanomicrobiaceae</taxon>
        <taxon>Methanofollis</taxon>
    </lineage>
</organism>
<keyword evidence="3" id="KW-0597">Phosphoprotein</keyword>
<dbReference type="Proteomes" id="UP000292580">
    <property type="component" value="Unassembled WGS sequence"/>
</dbReference>
<feature type="domain" description="PAC" evidence="9">
    <location>
        <begin position="375"/>
        <end position="427"/>
    </location>
</feature>
<evidence type="ECO:0000256" key="3">
    <source>
        <dbReference type="ARBA" id="ARBA00022553"/>
    </source>
</evidence>
<dbReference type="InterPro" id="IPR013656">
    <property type="entry name" value="PAS_4"/>
</dbReference>
<keyword evidence="6" id="KW-1133">Transmembrane helix</keyword>
<dbReference type="PANTHER" id="PTHR43304">
    <property type="entry name" value="PHYTOCHROME-LIKE PROTEIN CPH1"/>
    <property type="match status" value="1"/>
</dbReference>
<dbReference type="SUPFAM" id="SSF55874">
    <property type="entry name" value="ATPase domain of HSP90 chaperone/DNA topoisomerase II/histidine kinase"/>
    <property type="match status" value="1"/>
</dbReference>
<dbReference type="PROSITE" id="PS50112">
    <property type="entry name" value="PAS"/>
    <property type="match status" value="1"/>
</dbReference>
<comment type="catalytic activity">
    <reaction evidence="1">
        <text>ATP + protein L-histidine = ADP + protein N-phospho-L-histidine.</text>
        <dbReference type="EC" id="2.7.13.3"/>
    </reaction>
</comment>
<keyword evidence="11" id="KW-1185">Reference proteome</keyword>
<dbReference type="InterPro" id="IPR036890">
    <property type="entry name" value="HATPase_C_sf"/>
</dbReference>
<dbReference type="InterPro" id="IPR005467">
    <property type="entry name" value="His_kinase_dom"/>
</dbReference>
<dbReference type="Pfam" id="PF08448">
    <property type="entry name" value="PAS_4"/>
    <property type="match status" value="1"/>
</dbReference>
<evidence type="ECO:0000256" key="4">
    <source>
        <dbReference type="ARBA" id="ARBA00022679"/>
    </source>
</evidence>
<evidence type="ECO:0000259" key="7">
    <source>
        <dbReference type="PROSITE" id="PS50109"/>
    </source>
</evidence>
<dbReference type="SMART" id="SM00091">
    <property type="entry name" value="PAS"/>
    <property type="match status" value="1"/>
</dbReference>
<feature type="transmembrane region" description="Helical" evidence="6">
    <location>
        <begin position="55"/>
        <end position="75"/>
    </location>
</feature>
<feature type="transmembrane region" description="Helical" evidence="6">
    <location>
        <begin position="81"/>
        <end position="102"/>
    </location>
</feature>
<dbReference type="EC" id="2.7.13.3" evidence="2"/>
<dbReference type="InterPro" id="IPR000014">
    <property type="entry name" value="PAS"/>
</dbReference>
<evidence type="ECO:0000256" key="5">
    <source>
        <dbReference type="ARBA" id="ARBA00022777"/>
    </source>
</evidence>
<dbReference type="CDD" id="cd00130">
    <property type="entry name" value="PAS"/>
    <property type="match status" value="1"/>
</dbReference>
<protein>
    <recommendedName>
        <fullName evidence="2">histidine kinase</fullName>
        <ecNumber evidence="2">2.7.13.3</ecNumber>
    </recommendedName>
</protein>
<dbReference type="InterPro" id="IPR035965">
    <property type="entry name" value="PAS-like_dom_sf"/>
</dbReference>
<gene>
    <name evidence="10" type="ORF">CUJ86_01495</name>
</gene>
<evidence type="ECO:0000256" key="1">
    <source>
        <dbReference type="ARBA" id="ARBA00000085"/>
    </source>
</evidence>
<keyword evidence="6" id="KW-0472">Membrane</keyword>
<evidence type="ECO:0000313" key="10">
    <source>
        <dbReference type="EMBL" id="TAJ45436.1"/>
    </source>
</evidence>
<dbReference type="CDD" id="cd00075">
    <property type="entry name" value="HATPase"/>
    <property type="match status" value="1"/>
</dbReference>
<evidence type="ECO:0000256" key="2">
    <source>
        <dbReference type="ARBA" id="ARBA00012438"/>
    </source>
</evidence>